<organism evidence="1">
    <name type="scientific">Peromfec virus RodF8_10</name>
    <dbReference type="NCBI Taxonomy" id="2929357"/>
    <lineage>
        <taxon>Viruses</taxon>
        <taxon>Monodnaviria</taxon>
        <taxon>Sangervirae</taxon>
        <taxon>Phixviricota</taxon>
        <taxon>Malgrandaviricetes</taxon>
        <taxon>Petitvirales</taxon>
        <taxon>Microviridae</taxon>
    </lineage>
</organism>
<name>A0A976N1X7_9VIRU</name>
<sequence length="29" mass="3152">MKSKFISVLLKTVSYFLTALAGAFSTTLI</sequence>
<reference evidence="1" key="1">
    <citation type="submission" date="2022-02" db="EMBL/GenBank/DDBJ databases">
        <title>Towards deciphering the DNA virus diversity associated with rodent species in the families Cricetidae and Heteromyidae.</title>
        <authorList>
            <person name="Lund M."/>
            <person name="Larsen B.B."/>
            <person name="Gryseels S."/>
            <person name="Kraberger S."/>
            <person name="Rowsey D.M."/>
            <person name="Steger L."/>
            <person name="Yule K.M."/>
            <person name="Upham N.S."/>
            <person name="Worobey M."/>
            <person name="Van Doorslaer K."/>
            <person name="Varsani A."/>
        </authorList>
    </citation>
    <scope>NUCLEOTIDE SEQUENCE</scope>
    <source>
        <strain evidence="1">NeonRodF8_10</strain>
    </source>
</reference>
<dbReference type="EMBL" id="OM869654">
    <property type="protein sequence ID" value="UPW41719.1"/>
    <property type="molecule type" value="Genomic_DNA"/>
</dbReference>
<proteinExistence type="predicted"/>
<protein>
    <submittedName>
        <fullName evidence="1">Uncharacterized protein</fullName>
    </submittedName>
</protein>
<accession>A0A976N1X7</accession>
<evidence type="ECO:0000313" key="1">
    <source>
        <dbReference type="EMBL" id="UPW41719.1"/>
    </source>
</evidence>